<gene>
    <name evidence="1" type="ORF">GKO32_11095</name>
</gene>
<dbReference type="Gene3D" id="3.40.50.150">
    <property type="entry name" value="Vaccinia Virus protein VP39"/>
    <property type="match status" value="1"/>
</dbReference>
<organism evidence="1 2">
    <name type="scientific">Amycolatopsis pithecellobii</name>
    <dbReference type="NCBI Taxonomy" id="664692"/>
    <lineage>
        <taxon>Bacteria</taxon>
        <taxon>Bacillati</taxon>
        <taxon>Actinomycetota</taxon>
        <taxon>Actinomycetes</taxon>
        <taxon>Pseudonocardiales</taxon>
        <taxon>Pseudonocardiaceae</taxon>
        <taxon>Amycolatopsis</taxon>
    </lineage>
</organism>
<dbReference type="PIRSF" id="PIRSF017393">
    <property type="entry name" value="MTase_SAV2177"/>
    <property type="match status" value="1"/>
</dbReference>
<dbReference type="SUPFAM" id="SSF53335">
    <property type="entry name" value="S-adenosyl-L-methionine-dependent methyltransferases"/>
    <property type="match status" value="1"/>
</dbReference>
<reference evidence="1 2" key="1">
    <citation type="submission" date="2019-11" db="EMBL/GenBank/DDBJ databases">
        <title>Draft genome of Amycolatopsis RM579.</title>
        <authorList>
            <person name="Duangmal K."/>
            <person name="Mingma R."/>
        </authorList>
    </citation>
    <scope>NUCLEOTIDE SEQUENCE [LARGE SCALE GENOMIC DNA]</scope>
    <source>
        <strain evidence="1 2">RM579</strain>
    </source>
</reference>
<dbReference type="InterPro" id="IPR006764">
    <property type="entry name" value="SAM_dep_MeTrfase_SAV2177_type"/>
</dbReference>
<evidence type="ECO:0000313" key="1">
    <source>
        <dbReference type="EMBL" id="MTD54518.1"/>
    </source>
</evidence>
<comment type="caution">
    <text evidence="1">The sequence shown here is derived from an EMBL/GenBank/DDBJ whole genome shotgun (WGS) entry which is preliminary data.</text>
</comment>
<proteinExistence type="predicted"/>
<name>A0A6N7YRI2_9PSEU</name>
<protein>
    <recommendedName>
        <fullName evidence="3">SAM-dependent methyltransferase</fullName>
    </recommendedName>
</protein>
<dbReference type="Pfam" id="PF04672">
    <property type="entry name" value="Methyltransf_19"/>
    <property type="match status" value="1"/>
</dbReference>
<sequence>MREACPTAASLPYVGTRNVRLEGAIVSADGEHAPAAPADIDLDRPSTARIYDWYLGGTSNYAVDRHFGELADKQFPLIKPLAMSNRQWLGRVVRAALDDGITQFLDLGSGVPTAGNVHEIVRRYAPESADARVVYVDYEGVAVAHSELMLEQQDATGWAGIVRADLREPDIVCEHETTRRLLDFTKPVCVLMVSVLHFVGGADNVPRVIDRYRRRIAPGSWLAASHITTDDAPAGGAAQISALAESYRNTQNPAWLRDRAEFTSWFGEFDLVEPGVVHLTDWRPDHPDTLFPELEPAAVRPFYWAGVGRVRER</sequence>
<dbReference type="OrthoDB" id="4134439at2"/>
<keyword evidence="2" id="KW-1185">Reference proteome</keyword>
<dbReference type="Proteomes" id="UP000440096">
    <property type="component" value="Unassembled WGS sequence"/>
</dbReference>
<dbReference type="AlphaFoldDB" id="A0A6N7YRI2"/>
<evidence type="ECO:0000313" key="2">
    <source>
        <dbReference type="Proteomes" id="UP000440096"/>
    </source>
</evidence>
<evidence type="ECO:0008006" key="3">
    <source>
        <dbReference type="Google" id="ProtNLM"/>
    </source>
</evidence>
<accession>A0A6N7YRI2</accession>
<dbReference type="InterPro" id="IPR029063">
    <property type="entry name" value="SAM-dependent_MTases_sf"/>
</dbReference>
<dbReference type="EMBL" id="WMBA01000012">
    <property type="protein sequence ID" value="MTD54518.1"/>
    <property type="molecule type" value="Genomic_DNA"/>
</dbReference>